<feature type="transmembrane region" description="Helical" evidence="2">
    <location>
        <begin position="530"/>
        <end position="553"/>
    </location>
</feature>
<feature type="transmembrane region" description="Helical" evidence="2">
    <location>
        <begin position="490"/>
        <end position="510"/>
    </location>
</feature>
<comment type="subcellular location">
    <subcellularLocation>
        <location evidence="1">Membrane</location>
        <topology evidence="1">Multi-pass membrane protein</topology>
    </subcellularLocation>
</comment>
<keyword evidence="2" id="KW-0472">Membrane</keyword>
<evidence type="ECO:0000313" key="4">
    <source>
        <dbReference type="Proteomes" id="UP000033647"/>
    </source>
</evidence>
<feature type="transmembrane region" description="Helical" evidence="2">
    <location>
        <begin position="220"/>
        <end position="243"/>
    </location>
</feature>
<protein>
    <submittedName>
        <fullName evidence="3">MFS transporter like protein</fullName>
    </submittedName>
</protein>
<dbReference type="PANTHER" id="PTHR20772">
    <property type="entry name" value="PROTEIN FMP42"/>
    <property type="match status" value="1"/>
</dbReference>
<feature type="transmembrane region" description="Helical" evidence="2">
    <location>
        <begin position="372"/>
        <end position="394"/>
    </location>
</feature>
<evidence type="ECO:0000313" key="3">
    <source>
        <dbReference type="EMBL" id="KJX99577.1"/>
    </source>
</evidence>
<evidence type="ECO:0000256" key="1">
    <source>
        <dbReference type="ARBA" id="ARBA00004141"/>
    </source>
</evidence>
<reference evidence="3 4" key="1">
    <citation type="submission" date="2015-03" db="EMBL/GenBank/DDBJ databases">
        <title>RNA-seq based gene annotation and comparative genomics of four Zymoseptoria species reveal species-specific pathogenicity related genes and transposable element activity.</title>
        <authorList>
            <person name="Grandaubert J."/>
            <person name="Bhattacharyya A."/>
            <person name="Stukenbrock E.H."/>
        </authorList>
    </citation>
    <scope>NUCLEOTIDE SEQUENCE [LARGE SCALE GENOMIC DNA]</scope>
    <source>
        <strain evidence="3 4">Zb18110</strain>
    </source>
</reference>
<dbReference type="GO" id="GO:0000329">
    <property type="term" value="C:fungal-type vacuole membrane"/>
    <property type="evidence" value="ECO:0007669"/>
    <property type="project" value="TreeGrafter"/>
</dbReference>
<dbReference type="InterPro" id="IPR052599">
    <property type="entry name" value="SLC43A_AATransporter"/>
</dbReference>
<comment type="caution">
    <text evidence="3">The sequence shown here is derived from an EMBL/GenBank/DDBJ whole genome shotgun (WGS) entry which is preliminary data.</text>
</comment>
<dbReference type="Pfam" id="PF07690">
    <property type="entry name" value="MFS_1"/>
    <property type="match status" value="1"/>
</dbReference>
<dbReference type="STRING" id="1047168.A0A0F4GRB0"/>
<gene>
    <name evidence="3" type="ORF">TI39_contig354g00133</name>
</gene>
<dbReference type="InterPro" id="IPR036259">
    <property type="entry name" value="MFS_trans_sf"/>
</dbReference>
<feature type="transmembrane region" description="Helical" evidence="2">
    <location>
        <begin position="255"/>
        <end position="274"/>
    </location>
</feature>
<evidence type="ECO:0000256" key="2">
    <source>
        <dbReference type="SAM" id="Phobius"/>
    </source>
</evidence>
<dbReference type="Proteomes" id="UP000033647">
    <property type="component" value="Unassembled WGS sequence"/>
</dbReference>
<feature type="transmembrane region" description="Helical" evidence="2">
    <location>
        <begin position="161"/>
        <end position="183"/>
    </location>
</feature>
<name>A0A0F4GRB0_9PEZI</name>
<feature type="transmembrane region" description="Helical" evidence="2">
    <location>
        <begin position="79"/>
        <end position="99"/>
    </location>
</feature>
<dbReference type="InterPro" id="IPR011701">
    <property type="entry name" value="MFS"/>
</dbReference>
<dbReference type="Gene3D" id="1.20.1250.20">
    <property type="entry name" value="MFS general substrate transporter like domains"/>
    <property type="match status" value="1"/>
</dbReference>
<sequence length="583" mass="64605">MSLVQRVTPIEGTDREPVEQHDAWQPRYGTIKHSGSVRSLRRVISYDTLPKPDEESHATHPTGGVAAYKFSTARRLAQVVVTILSCWVASGIVFGFAALKPVLVDQGVYRELCTKEELEQGVEVCYEQDLRLNLFFAIASTTCNISALVVGTILDRYGPRVANIIGCISMALGSFLMAVAFTIPAFDGYIAGNVFLSLGGTFIFVPSFQIANAFPKYSGTIVAMVTGAFDASAAVFLFFRLAYESSGGSFGPEKFFYGYIAVPTAILIAQVFLMSADSYKTVIQLEEKIEKQMDATQDVHDSDDELSDNEVRRLREHRREHRESKIAQIDKLLGDAEERNVRIEKQEERLLASGVWGALHGKSAKEQMLSPWFILITLLTVLQMLRMNFFIATIRSQYEYMLGSEQLARRINSFFDAALPIGGVVATPFIGLLLDHVSTAMMLAILVAMTTAVGVLGSLPFLWAAYSNVLLFVLLRPLYYSAMSDYAAKVFGFATFGRVYGAIICLSGVVNLSQPLLDALNHEYFQENPIPINVALASLGLVVGGILVTFVFIQTRKVQAEMDEMREANERDRLIIEVDEEDF</sequence>
<keyword evidence="2" id="KW-1133">Transmembrane helix</keyword>
<accession>A0A0F4GRB0</accession>
<feature type="transmembrane region" description="Helical" evidence="2">
    <location>
        <begin position="414"/>
        <end position="434"/>
    </location>
</feature>
<dbReference type="PANTHER" id="PTHR20772:SF4">
    <property type="entry name" value="HYPOTHETICAL AMINO ACID TRANSPORTER (EUROFUNG)"/>
    <property type="match status" value="1"/>
</dbReference>
<dbReference type="EMBL" id="LAFY01000346">
    <property type="protein sequence ID" value="KJX99577.1"/>
    <property type="molecule type" value="Genomic_DNA"/>
</dbReference>
<proteinExistence type="predicted"/>
<dbReference type="OrthoDB" id="330047at2759"/>
<keyword evidence="2" id="KW-0812">Transmembrane</keyword>
<dbReference type="SUPFAM" id="SSF103473">
    <property type="entry name" value="MFS general substrate transporter"/>
    <property type="match status" value="1"/>
</dbReference>
<keyword evidence="4" id="KW-1185">Reference proteome</keyword>
<dbReference type="AlphaFoldDB" id="A0A0F4GRB0"/>
<dbReference type="GO" id="GO:0022857">
    <property type="term" value="F:transmembrane transporter activity"/>
    <property type="evidence" value="ECO:0007669"/>
    <property type="project" value="InterPro"/>
</dbReference>
<feature type="transmembrane region" description="Helical" evidence="2">
    <location>
        <begin position="134"/>
        <end position="154"/>
    </location>
</feature>
<organism evidence="3 4">
    <name type="scientific">Zymoseptoria brevis</name>
    <dbReference type="NCBI Taxonomy" id="1047168"/>
    <lineage>
        <taxon>Eukaryota</taxon>
        <taxon>Fungi</taxon>
        <taxon>Dikarya</taxon>
        <taxon>Ascomycota</taxon>
        <taxon>Pezizomycotina</taxon>
        <taxon>Dothideomycetes</taxon>
        <taxon>Dothideomycetidae</taxon>
        <taxon>Mycosphaerellales</taxon>
        <taxon>Mycosphaerellaceae</taxon>
        <taxon>Zymoseptoria</taxon>
    </lineage>
</organism>